<sequence length="140" mass="15358">MENDLSPDAHFLLVGDSTDLGAILGIVDRLPVNAFGQIFIEVACDMQIQKWELPPFMTITWLRRDLAAGGSRSVAPRGELIARAVAGWAAEWLPERHDGTELPLVLWIGCAASAAMNTVYRDLAERVDHIHVHHPGAGLR</sequence>
<accession>A0ABP7B7D6</accession>
<dbReference type="InterPro" id="IPR007037">
    <property type="entry name" value="SIP_rossman_dom"/>
</dbReference>
<evidence type="ECO:0000259" key="1">
    <source>
        <dbReference type="Pfam" id="PF04954"/>
    </source>
</evidence>
<dbReference type="Proteomes" id="UP001410795">
    <property type="component" value="Unassembled WGS sequence"/>
</dbReference>
<dbReference type="InterPro" id="IPR039261">
    <property type="entry name" value="FNR_nucleotide-bd"/>
</dbReference>
<dbReference type="Gene3D" id="3.40.50.80">
    <property type="entry name" value="Nucleotide-binding domain of ferredoxin-NADP reductase (FNR) module"/>
    <property type="match status" value="1"/>
</dbReference>
<keyword evidence="3" id="KW-1185">Reference proteome</keyword>
<dbReference type="Pfam" id="PF04954">
    <property type="entry name" value="SIP"/>
    <property type="match status" value="1"/>
</dbReference>
<evidence type="ECO:0000313" key="2">
    <source>
        <dbReference type="EMBL" id="GAA3651823.1"/>
    </source>
</evidence>
<dbReference type="RefSeq" id="WP_221855611.1">
    <property type="nucleotide sequence ID" value="NZ_BAAAYV010000005.1"/>
</dbReference>
<feature type="domain" description="SIP-like Rossmann fold" evidence="1">
    <location>
        <begin position="9"/>
        <end position="115"/>
    </location>
</feature>
<protein>
    <recommendedName>
        <fullName evidence="1">SIP-like Rossmann fold domain-containing protein</fullName>
    </recommendedName>
</protein>
<gene>
    <name evidence="2" type="ORF">GCM10022202_09460</name>
</gene>
<reference evidence="3" key="1">
    <citation type="journal article" date="2019" name="Int. J. Syst. Evol. Microbiol.">
        <title>The Global Catalogue of Microorganisms (GCM) 10K type strain sequencing project: providing services to taxonomists for standard genome sequencing and annotation.</title>
        <authorList>
            <consortium name="The Broad Institute Genomics Platform"/>
            <consortium name="The Broad Institute Genome Sequencing Center for Infectious Disease"/>
            <person name="Wu L."/>
            <person name="Ma J."/>
        </authorList>
    </citation>
    <scope>NUCLEOTIDE SEQUENCE [LARGE SCALE GENOMIC DNA]</scope>
    <source>
        <strain evidence="3">JCM 16546</strain>
    </source>
</reference>
<proteinExistence type="predicted"/>
<organism evidence="2 3">
    <name type="scientific">Microbacterium marinilacus</name>
    <dbReference type="NCBI Taxonomy" id="415209"/>
    <lineage>
        <taxon>Bacteria</taxon>
        <taxon>Bacillati</taxon>
        <taxon>Actinomycetota</taxon>
        <taxon>Actinomycetes</taxon>
        <taxon>Micrococcales</taxon>
        <taxon>Microbacteriaceae</taxon>
        <taxon>Microbacterium</taxon>
    </lineage>
</organism>
<comment type="caution">
    <text evidence="2">The sequence shown here is derived from an EMBL/GenBank/DDBJ whole genome shotgun (WGS) entry which is preliminary data.</text>
</comment>
<name>A0ABP7B7D6_9MICO</name>
<evidence type="ECO:0000313" key="3">
    <source>
        <dbReference type="Proteomes" id="UP001410795"/>
    </source>
</evidence>
<dbReference type="EMBL" id="BAAAYV010000005">
    <property type="protein sequence ID" value="GAA3651823.1"/>
    <property type="molecule type" value="Genomic_DNA"/>
</dbReference>